<keyword evidence="3" id="KW-1185">Reference proteome</keyword>
<name>A0AA37WFR4_9BACT</name>
<evidence type="ECO:0000313" key="3">
    <source>
        <dbReference type="Proteomes" id="UP001156666"/>
    </source>
</evidence>
<sequence length="281" mass="32870">MRNTVMRQMKPKVAILDMNNQVQNQGLRCIREIVKRFDNEVEWEIFDVRAKNEVPDLSYDIYISSGGPGSPLEKGKWRKPYFELVDNLLAFNLSNQDDKKHMFFICYSYQLMCDHLKLSKVTKRKSTSFGVLPIHKTKSGRTDPILEGLPDPYYAVDSRDWQVVQPIVPKFRKMGARILSLEKIRTHVEYERAIMAIRFTPEMVGTQFHPEADAEGMKNHLKIEDNKNKIIRNFDLEKYEQTLAQLDDPDKIKLTQDTILPQFIRNCLTSIKTCKEELQLL</sequence>
<evidence type="ECO:0000313" key="2">
    <source>
        <dbReference type="EMBL" id="GLR17130.1"/>
    </source>
</evidence>
<gene>
    <name evidence="2" type="ORF">GCM10007940_17450</name>
</gene>
<reference evidence="2" key="2">
    <citation type="submission" date="2023-01" db="EMBL/GenBank/DDBJ databases">
        <title>Draft genome sequence of Portibacter lacus strain NBRC 108769.</title>
        <authorList>
            <person name="Sun Q."/>
            <person name="Mori K."/>
        </authorList>
    </citation>
    <scope>NUCLEOTIDE SEQUENCE</scope>
    <source>
        <strain evidence="2">NBRC 108769</strain>
    </source>
</reference>
<organism evidence="2 3">
    <name type="scientific">Portibacter lacus</name>
    <dbReference type="NCBI Taxonomy" id="1099794"/>
    <lineage>
        <taxon>Bacteria</taxon>
        <taxon>Pseudomonadati</taxon>
        <taxon>Bacteroidota</taxon>
        <taxon>Saprospiria</taxon>
        <taxon>Saprospirales</taxon>
        <taxon>Haliscomenobacteraceae</taxon>
        <taxon>Portibacter</taxon>
    </lineage>
</organism>
<dbReference type="Proteomes" id="UP001156666">
    <property type="component" value="Unassembled WGS sequence"/>
</dbReference>
<dbReference type="EMBL" id="BSOH01000010">
    <property type="protein sequence ID" value="GLR17130.1"/>
    <property type="molecule type" value="Genomic_DNA"/>
</dbReference>
<feature type="domain" description="Glutamine amidotransferase" evidence="1">
    <location>
        <begin position="16"/>
        <end position="219"/>
    </location>
</feature>
<protein>
    <recommendedName>
        <fullName evidence="1">Glutamine amidotransferase domain-containing protein</fullName>
    </recommendedName>
</protein>
<dbReference type="Pfam" id="PF00117">
    <property type="entry name" value="GATase"/>
    <property type="match status" value="1"/>
</dbReference>
<dbReference type="SUPFAM" id="SSF52317">
    <property type="entry name" value="Class I glutamine amidotransferase-like"/>
    <property type="match status" value="1"/>
</dbReference>
<dbReference type="RefSeq" id="WP_235293996.1">
    <property type="nucleotide sequence ID" value="NZ_BSOH01000010.1"/>
</dbReference>
<accession>A0AA37WFR4</accession>
<dbReference type="InterPro" id="IPR017926">
    <property type="entry name" value="GATASE"/>
</dbReference>
<comment type="caution">
    <text evidence="2">The sequence shown here is derived from an EMBL/GenBank/DDBJ whole genome shotgun (WGS) entry which is preliminary data.</text>
</comment>
<dbReference type="Gene3D" id="3.40.50.880">
    <property type="match status" value="1"/>
</dbReference>
<evidence type="ECO:0000259" key="1">
    <source>
        <dbReference type="Pfam" id="PF00117"/>
    </source>
</evidence>
<proteinExistence type="predicted"/>
<dbReference type="AlphaFoldDB" id="A0AA37WFR4"/>
<dbReference type="PROSITE" id="PS51273">
    <property type="entry name" value="GATASE_TYPE_1"/>
    <property type="match status" value="1"/>
</dbReference>
<dbReference type="InterPro" id="IPR029062">
    <property type="entry name" value="Class_I_gatase-like"/>
</dbReference>
<reference evidence="2" key="1">
    <citation type="journal article" date="2014" name="Int. J. Syst. Evol. Microbiol.">
        <title>Complete genome sequence of Corynebacterium casei LMG S-19264T (=DSM 44701T), isolated from a smear-ripened cheese.</title>
        <authorList>
            <consortium name="US DOE Joint Genome Institute (JGI-PGF)"/>
            <person name="Walter F."/>
            <person name="Albersmeier A."/>
            <person name="Kalinowski J."/>
            <person name="Ruckert C."/>
        </authorList>
    </citation>
    <scope>NUCLEOTIDE SEQUENCE</scope>
    <source>
        <strain evidence="2">NBRC 108769</strain>
    </source>
</reference>